<keyword evidence="3" id="KW-1185">Reference proteome</keyword>
<dbReference type="Gene3D" id="1.10.630.10">
    <property type="entry name" value="Cytochrome P450"/>
    <property type="match status" value="1"/>
</dbReference>
<dbReference type="InterPro" id="IPR036396">
    <property type="entry name" value="Cyt_P450_sf"/>
</dbReference>
<evidence type="ECO:0000256" key="1">
    <source>
        <dbReference type="SAM" id="Phobius"/>
    </source>
</evidence>
<keyword evidence="1" id="KW-0812">Transmembrane</keyword>
<accession>A0A9P6NTS7</accession>
<dbReference type="Proteomes" id="UP000886653">
    <property type="component" value="Unassembled WGS sequence"/>
</dbReference>
<dbReference type="EMBL" id="MU167221">
    <property type="protein sequence ID" value="KAG0150168.1"/>
    <property type="molecule type" value="Genomic_DNA"/>
</dbReference>
<dbReference type="GO" id="GO:0004497">
    <property type="term" value="F:monooxygenase activity"/>
    <property type="evidence" value="ECO:0007669"/>
    <property type="project" value="InterPro"/>
</dbReference>
<sequence length="251" mass="29002">MWENGSFDVPSRPFDCLITILTQAHSLFSIIVYIFALSSIYLLHISFKRHQAVRATYPPGPASWRVHVKEVLSRHYRFKQKSTDRDYDDLHKTYGPLVMINRSSGMELLLGNDQVCEDLLVQRAHINSSRPAVEWHQSVRLLQNRDLMFWQVGQINKDWQQSQVDLSINRIAQNFERSDQEIRRLSISLNTCAVFKIPIRDTQAAEFIKLEQMLQNPSSGMPNILPGGPMASLGRQSRLAFQIHVSLKPRF</sequence>
<gene>
    <name evidence="2" type="ORF">CROQUDRAFT_227944</name>
</gene>
<proteinExistence type="predicted"/>
<name>A0A9P6NTS7_9BASI</name>
<comment type="caution">
    <text evidence="2">The sequence shown here is derived from an EMBL/GenBank/DDBJ whole genome shotgun (WGS) entry which is preliminary data.</text>
</comment>
<evidence type="ECO:0000313" key="3">
    <source>
        <dbReference type="Proteomes" id="UP000886653"/>
    </source>
</evidence>
<dbReference type="GO" id="GO:0020037">
    <property type="term" value="F:heme binding"/>
    <property type="evidence" value="ECO:0007669"/>
    <property type="project" value="InterPro"/>
</dbReference>
<reference evidence="2" key="1">
    <citation type="submission" date="2013-11" db="EMBL/GenBank/DDBJ databases">
        <title>Genome sequence of the fusiform rust pathogen reveals effectors for host alternation and coevolution with pine.</title>
        <authorList>
            <consortium name="DOE Joint Genome Institute"/>
            <person name="Smith K."/>
            <person name="Pendleton A."/>
            <person name="Kubisiak T."/>
            <person name="Anderson C."/>
            <person name="Salamov A."/>
            <person name="Aerts A."/>
            <person name="Riley R."/>
            <person name="Clum A."/>
            <person name="Lindquist E."/>
            <person name="Ence D."/>
            <person name="Campbell M."/>
            <person name="Kronenberg Z."/>
            <person name="Feau N."/>
            <person name="Dhillon B."/>
            <person name="Hamelin R."/>
            <person name="Burleigh J."/>
            <person name="Smith J."/>
            <person name="Yandell M."/>
            <person name="Nelson C."/>
            <person name="Grigoriev I."/>
            <person name="Davis J."/>
        </authorList>
    </citation>
    <scope>NUCLEOTIDE SEQUENCE</scope>
    <source>
        <strain evidence="2">G11</strain>
    </source>
</reference>
<keyword evidence="1" id="KW-0472">Membrane</keyword>
<dbReference type="GO" id="GO:0005506">
    <property type="term" value="F:iron ion binding"/>
    <property type="evidence" value="ECO:0007669"/>
    <property type="project" value="InterPro"/>
</dbReference>
<dbReference type="GO" id="GO:0016705">
    <property type="term" value="F:oxidoreductase activity, acting on paired donors, with incorporation or reduction of molecular oxygen"/>
    <property type="evidence" value="ECO:0007669"/>
    <property type="project" value="InterPro"/>
</dbReference>
<evidence type="ECO:0000313" key="2">
    <source>
        <dbReference type="EMBL" id="KAG0150168.1"/>
    </source>
</evidence>
<evidence type="ECO:0008006" key="4">
    <source>
        <dbReference type="Google" id="ProtNLM"/>
    </source>
</evidence>
<feature type="transmembrane region" description="Helical" evidence="1">
    <location>
        <begin position="20"/>
        <end position="43"/>
    </location>
</feature>
<protein>
    <recommendedName>
        <fullName evidence="4">Cytochrome P450</fullName>
    </recommendedName>
</protein>
<dbReference type="AlphaFoldDB" id="A0A9P6NTS7"/>
<organism evidence="2 3">
    <name type="scientific">Cronartium quercuum f. sp. fusiforme G11</name>
    <dbReference type="NCBI Taxonomy" id="708437"/>
    <lineage>
        <taxon>Eukaryota</taxon>
        <taxon>Fungi</taxon>
        <taxon>Dikarya</taxon>
        <taxon>Basidiomycota</taxon>
        <taxon>Pucciniomycotina</taxon>
        <taxon>Pucciniomycetes</taxon>
        <taxon>Pucciniales</taxon>
        <taxon>Coleosporiaceae</taxon>
        <taxon>Cronartium</taxon>
    </lineage>
</organism>
<keyword evidence="1" id="KW-1133">Transmembrane helix</keyword>